<dbReference type="OrthoDB" id="9972620at2"/>
<accession>A0A6L5JXL4</accession>
<comment type="caution">
    <text evidence="1">The sequence shown here is derived from an EMBL/GenBank/DDBJ whole genome shotgun (WGS) entry which is preliminary data.</text>
</comment>
<dbReference type="AlphaFoldDB" id="A0A6L5JXL4"/>
<evidence type="ECO:0000313" key="2">
    <source>
        <dbReference type="Proteomes" id="UP000480275"/>
    </source>
</evidence>
<proteinExistence type="predicted"/>
<protein>
    <submittedName>
        <fullName evidence="1">Uncharacterized protein</fullName>
    </submittedName>
</protein>
<organism evidence="1 2">
    <name type="scientific">Rhodocyclus tenuis</name>
    <name type="common">Rhodospirillum tenue</name>
    <dbReference type="NCBI Taxonomy" id="1066"/>
    <lineage>
        <taxon>Bacteria</taxon>
        <taxon>Pseudomonadati</taxon>
        <taxon>Pseudomonadota</taxon>
        <taxon>Betaproteobacteria</taxon>
        <taxon>Rhodocyclales</taxon>
        <taxon>Rhodocyclaceae</taxon>
        <taxon>Rhodocyclus</taxon>
    </lineage>
</organism>
<name>A0A6L5JXL4_RHOTE</name>
<gene>
    <name evidence="1" type="ORF">GHK24_08290</name>
</gene>
<evidence type="ECO:0000313" key="1">
    <source>
        <dbReference type="EMBL" id="MQY51771.1"/>
    </source>
</evidence>
<dbReference type="Proteomes" id="UP000480275">
    <property type="component" value="Unassembled WGS sequence"/>
</dbReference>
<sequence>MDKQKLINAIRRSGGKQNAVDEANDLWVRLDCLRQTGRYDFLLKQLSKANDKSNFLALVLEANFAYQFEASGLELTYEVKQDVRHESSIDFLRKAPSGDLIYFELRLLQQRQSILDSIKTQLQKCTMFRVFMDWEAEQEEVARIQSTVLSKVQDKRGNPIKFFSTAAKAINVVVIDATDSILGTIDVHDCKLAAYGDPGVEEVYRRQVFGFFQADKPEYPQHIRELAARYLHIRNTLHGVLFLFKRPNTGILAYQLEQYLMWNPSLLDETRVQPIYADVTSAIPTRR</sequence>
<dbReference type="EMBL" id="WIXJ01000005">
    <property type="protein sequence ID" value="MQY51771.1"/>
    <property type="molecule type" value="Genomic_DNA"/>
</dbReference>
<reference evidence="1 2" key="1">
    <citation type="submission" date="2019-10" db="EMBL/GenBank/DDBJ databases">
        <title>Whole-genome sequence of the purple nonsulfur photosynthetic bacterium Rhodocyclus tenuis.</title>
        <authorList>
            <person name="Kyndt J.A."/>
            <person name="Meyer T.E."/>
        </authorList>
    </citation>
    <scope>NUCLEOTIDE SEQUENCE [LARGE SCALE GENOMIC DNA]</scope>
    <source>
        <strain evidence="1 2">DSM 110</strain>
    </source>
</reference>